<dbReference type="FunFam" id="3.10.250.10:FF:000007">
    <property type="entry name" value="Soluble scavenger receptor cysteine-rich domain-containing protein SSC5D"/>
    <property type="match status" value="1"/>
</dbReference>
<feature type="disulfide bond" evidence="10">
    <location>
        <begin position="642"/>
        <end position="703"/>
    </location>
</feature>
<gene>
    <name evidence="15" type="ORF">GBAR_LOCUS29340</name>
</gene>
<dbReference type="PRINTS" id="PR00258">
    <property type="entry name" value="SPERACTRCPTR"/>
</dbReference>
<dbReference type="Pfam" id="PF00530">
    <property type="entry name" value="SRCR"/>
    <property type="match status" value="6"/>
</dbReference>
<feature type="compositionally biased region" description="Polar residues" evidence="11">
    <location>
        <begin position="854"/>
        <end position="875"/>
    </location>
</feature>
<dbReference type="FunFam" id="3.10.250.10:FF:000005">
    <property type="entry name" value="Neurotrypsin isoform A"/>
    <property type="match status" value="1"/>
</dbReference>
<feature type="disulfide bond" evidence="10">
    <location>
        <begin position="443"/>
        <end position="453"/>
    </location>
</feature>
<feature type="domain" description="SRCR" evidence="14">
    <location>
        <begin position="155"/>
        <end position="257"/>
    </location>
</feature>
<evidence type="ECO:0000256" key="2">
    <source>
        <dbReference type="ARBA" id="ARBA00022692"/>
    </source>
</evidence>
<dbReference type="SUPFAM" id="SSF56487">
    <property type="entry name" value="SRCR-like"/>
    <property type="match status" value="6"/>
</dbReference>
<dbReference type="EMBL" id="CASHTH010004114">
    <property type="protein sequence ID" value="CAI8053691.1"/>
    <property type="molecule type" value="Genomic_DNA"/>
</dbReference>
<feature type="domain" description="SRCR" evidence="14">
    <location>
        <begin position="260"/>
        <end position="363"/>
    </location>
</feature>
<evidence type="ECO:0000313" key="16">
    <source>
        <dbReference type="Proteomes" id="UP001174909"/>
    </source>
</evidence>
<keyword evidence="2 12" id="KW-0812">Transmembrane</keyword>
<dbReference type="AlphaFoldDB" id="A0AA35TV93"/>
<name>A0AA35TV93_GEOBA</name>
<feature type="disulfide bond" evidence="10">
    <location>
        <begin position="331"/>
        <end position="341"/>
    </location>
</feature>
<feature type="disulfide bond" evidence="10">
    <location>
        <begin position="564"/>
        <end position="574"/>
    </location>
</feature>
<evidence type="ECO:0000256" key="11">
    <source>
        <dbReference type="SAM" id="MobiDB-lite"/>
    </source>
</evidence>
<evidence type="ECO:0000256" key="7">
    <source>
        <dbReference type="ARBA" id="ARBA00023157"/>
    </source>
</evidence>
<feature type="disulfide bond" evidence="10">
    <location>
        <begin position="629"/>
        <end position="693"/>
    </location>
</feature>
<keyword evidence="9" id="KW-0325">Glycoprotein</keyword>
<keyword evidence="3 13" id="KW-0732">Signal</keyword>
<evidence type="ECO:0000256" key="6">
    <source>
        <dbReference type="ARBA" id="ARBA00023136"/>
    </source>
</evidence>
<proteinExistence type="predicted"/>
<feature type="region of interest" description="Disordered" evidence="11">
    <location>
        <begin position="916"/>
        <end position="946"/>
    </location>
</feature>
<reference evidence="15" key="1">
    <citation type="submission" date="2023-03" db="EMBL/GenBank/DDBJ databases">
        <authorList>
            <person name="Steffen K."/>
            <person name="Cardenas P."/>
        </authorList>
    </citation>
    <scope>NUCLEOTIDE SEQUENCE</scope>
</reference>
<feature type="domain" description="SRCR" evidence="14">
    <location>
        <begin position="604"/>
        <end position="704"/>
    </location>
</feature>
<feature type="region of interest" description="Disordered" evidence="11">
    <location>
        <begin position="850"/>
        <end position="892"/>
    </location>
</feature>
<feature type="disulfide bond" evidence="10">
    <location>
        <begin position="288"/>
        <end position="352"/>
    </location>
</feature>
<feature type="domain" description="SRCR" evidence="14">
    <location>
        <begin position="491"/>
        <end position="595"/>
    </location>
</feature>
<dbReference type="PANTHER" id="PTHR19331:SF465">
    <property type="entry name" value="EGG PEPTIDE SPERACT RECEPTOR"/>
    <property type="match status" value="1"/>
</dbReference>
<feature type="compositionally biased region" description="Polar residues" evidence="11">
    <location>
        <begin position="930"/>
        <end position="946"/>
    </location>
</feature>
<dbReference type="PANTHER" id="PTHR19331">
    <property type="entry name" value="SCAVENGER RECEPTOR DOMAIN-CONTAINING"/>
    <property type="match status" value="1"/>
</dbReference>
<feature type="disulfide bond" evidence="10">
    <location>
        <begin position="673"/>
        <end position="683"/>
    </location>
</feature>
<dbReference type="FunFam" id="3.10.250.10:FF:000001">
    <property type="entry name" value="Lysyl oxidase 4 isoform X1"/>
    <property type="match status" value="2"/>
</dbReference>
<evidence type="ECO:0000256" key="5">
    <source>
        <dbReference type="ARBA" id="ARBA00022989"/>
    </source>
</evidence>
<keyword evidence="6 12" id="KW-0472">Membrane</keyword>
<comment type="caution">
    <text evidence="15">The sequence shown here is derived from an EMBL/GenBank/DDBJ whole genome shotgun (WGS) entry which is preliminary data.</text>
</comment>
<evidence type="ECO:0000256" key="8">
    <source>
        <dbReference type="ARBA" id="ARBA00023170"/>
    </source>
</evidence>
<protein>
    <submittedName>
        <fullName evidence="15">Scavenger receptor cysteine-rich type 1 protein M160</fullName>
    </submittedName>
</protein>
<keyword evidence="16" id="KW-1185">Reference proteome</keyword>
<evidence type="ECO:0000256" key="9">
    <source>
        <dbReference type="ARBA" id="ARBA00023180"/>
    </source>
</evidence>
<dbReference type="Proteomes" id="UP001174909">
    <property type="component" value="Unassembled WGS sequence"/>
</dbReference>
<feature type="transmembrane region" description="Helical" evidence="12">
    <location>
        <begin position="805"/>
        <end position="833"/>
    </location>
</feature>
<sequence>MMTLPANHRHIAVWERCCSLSLFLALTVSLASLCRAESTSVRLRDGSTQWDGRVEILLNKTWGTVCDEGWDLNDANVVCRQLGFSLAVKATTMSAYPAASPDERVWIEGVECEGGEGDIGECGRMGEWGEVSSDCMDHSRDAGAICADDSEALSVRLVGGASEWEGRVEVFFGDVWGGVCDDGWGVGEGSVVCRELGLTLDTPQHQPTSGEFGEGESVIWLDDVVCGGEEMKLADCSHAGWGEHNCVPSENIVLRCTCSLRLSPLRTLDRPWAGVVEVFANDEWGRVCSEDWGLSEANIVCKNLGFEGALEARGEVSDPQTDLYWLAGVNCSGSETGLCDCLIPNGITNSNCADNSDAGVLCQSVPGEPYEFRLVGGVRPWEGRVEVSVNGEWGTVCAVDPDLTPKDFDVVCRQLGYNGALITYITTPFGEGTGMQWFQNFNCVGNEESVLDCPRERGVGDIADYCTHHFDGSVICQANSGISEEEYLAPLRLVGGATPYEGQLQVLYNGRWGKVCGDGFDLAAVDIACSQLGYGAVLNFNNQLFDAVPDMPGPVPFWLDDLACRGNEKALSFCPHSMWGKHDCSQNQAVGLACAEPDVDPHDLRLVDGQTENSGRLEVLYGGVWGTVCGIGWDLDDADVACRQLGFLGALTLLGNDTISEGVGVVWLEGVGCHGNESRLTECQLSGWGLSQCDHTQDVGITCDDLEPSATLSVTTPTSTSTTPTMSLMMLLPLPSSTPTDMPVTTAADKHSPLMTTPQTTPTSVLLSTSLSEPFPKTTYAVSTKATPTEDLSTSDGNNVIQSPVVVIGGSTLGAIFAVSVTTIAIIIIFLLVRLRKKGRVKIYDTVGGRRVPSSRTLERSPSLSSFSTHPQHTQGIEDEADRSTNIGREGTDGGRSILQHFLLSQPEPNIYYENPLASTTDDSEPATPSHVTEATPTTLPESNSDMEMRSLPKKMNTTSNSTVATFV</sequence>
<evidence type="ECO:0000256" key="3">
    <source>
        <dbReference type="ARBA" id="ARBA00022729"/>
    </source>
</evidence>
<comment type="caution">
    <text evidence="10">Lacks conserved residue(s) required for the propagation of feature annotation.</text>
</comment>
<feature type="domain" description="SRCR" evidence="14">
    <location>
        <begin position="372"/>
        <end position="477"/>
    </location>
</feature>
<feature type="disulfide bond" evidence="10">
    <location>
        <begin position="226"/>
        <end position="236"/>
    </location>
</feature>
<feature type="disulfide bond" evidence="10">
    <location>
        <begin position="301"/>
        <end position="362"/>
    </location>
</feature>
<feature type="signal peptide" evidence="13">
    <location>
        <begin position="1"/>
        <end position="36"/>
    </location>
</feature>
<evidence type="ECO:0000256" key="4">
    <source>
        <dbReference type="ARBA" id="ARBA00022737"/>
    </source>
</evidence>
<evidence type="ECO:0000313" key="15">
    <source>
        <dbReference type="EMBL" id="CAI8053691.1"/>
    </source>
</evidence>
<accession>A0AA35TV93</accession>
<organism evidence="15 16">
    <name type="scientific">Geodia barretti</name>
    <name type="common">Barrett's horny sponge</name>
    <dbReference type="NCBI Taxonomy" id="519541"/>
    <lineage>
        <taxon>Eukaryota</taxon>
        <taxon>Metazoa</taxon>
        <taxon>Porifera</taxon>
        <taxon>Demospongiae</taxon>
        <taxon>Heteroscleromorpha</taxon>
        <taxon>Tetractinellida</taxon>
        <taxon>Astrophorina</taxon>
        <taxon>Geodiidae</taxon>
        <taxon>Geodia</taxon>
    </lineage>
</organism>
<keyword evidence="7 10" id="KW-1015">Disulfide bond</keyword>
<evidence type="ECO:0000256" key="13">
    <source>
        <dbReference type="SAM" id="SignalP"/>
    </source>
</evidence>
<feature type="disulfide bond" evidence="10">
    <location>
        <begin position="112"/>
        <end position="122"/>
    </location>
</feature>
<dbReference type="GO" id="GO:0016020">
    <property type="term" value="C:membrane"/>
    <property type="evidence" value="ECO:0007669"/>
    <property type="project" value="UniProtKB-SubCell"/>
</dbReference>
<keyword evidence="8 15" id="KW-0675">Receptor</keyword>
<dbReference type="PROSITE" id="PS00420">
    <property type="entry name" value="SRCR_1"/>
    <property type="match status" value="3"/>
</dbReference>
<dbReference type="InterPro" id="IPR001190">
    <property type="entry name" value="SRCR"/>
</dbReference>
<evidence type="ECO:0000256" key="1">
    <source>
        <dbReference type="ARBA" id="ARBA00004167"/>
    </source>
</evidence>
<feature type="domain" description="SRCR" evidence="14">
    <location>
        <begin position="41"/>
        <end position="147"/>
    </location>
</feature>
<keyword evidence="5 12" id="KW-1133">Transmembrane helix</keyword>
<dbReference type="SMART" id="SM00202">
    <property type="entry name" value="SR"/>
    <property type="match status" value="6"/>
</dbReference>
<evidence type="ECO:0000259" key="14">
    <source>
        <dbReference type="PROSITE" id="PS50287"/>
    </source>
</evidence>
<evidence type="ECO:0000256" key="10">
    <source>
        <dbReference type="PROSITE-ProRule" id="PRU00196"/>
    </source>
</evidence>
<dbReference type="PROSITE" id="PS50287">
    <property type="entry name" value="SRCR_2"/>
    <property type="match status" value="6"/>
</dbReference>
<dbReference type="InterPro" id="IPR036772">
    <property type="entry name" value="SRCR-like_dom_sf"/>
</dbReference>
<feature type="chain" id="PRO_5041444298" evidence="13">
    <location>
        <begin position="37"/>
        <end position="968"/>
    </location>
</feature>
<evidence type="ECO:0000256" key="12">
    <source>
        <dbReference type="SAM" id="Phobius"/>
    </source>
</evidence>
<dbReference type="FunFam" id="3.10.250.10:FF:000016">
    <property type="entry name" value="Scavenger receptor cysteine-rich protein type 12"/>
    <property type="match status" value="2"/>
</dbReference>
<dbReference type="Gene3D" id="3.10.250.10">
    <property type="entry name" value="SRCR-like domain"/>
    <property type="match status" value="6"/>
</dbReference>
<comment type="subcellular location">
    <subcellularLocation>
        <location evidence="1">Membrane</location>
        <topology evidence="1">Single-pass membrane protein</topology>
    </subcellularLocation>
</comment>
<keyword evidence="4" id="KW-0677">Repeat</keyword>